<feature type="domain" description="SCP" evidence="2">
    <location>
        <begin position="48"/>
        <end position="188"/>
    </location>
</feature>
<sequence>MRADMAVMIPLRHPLIAALLMLASCAQGPERVVEPRPSTAPVARGEGLLRRAMLDGQNAARGALGIAPLAWSDTLARSARAYADEMARTGRFRHADQPQGPGREGENLWTGTRGAYAYDEMVGHWVAEKRDFVNGVTPDSSRTGRWEDVGHYAQIVWRNSREVGCAMASNAKDDFLVCRYSPSGNVVGERAY</sequence>
<evidence type="ECO:0000259" key="2">
    <source>
        <dbReference type="SMART" id="SM00198"/>
    </source>
</evidence>
<dbReference type="AlphaFoldDB" id="A0A1G7KMN7"/>
<dbReference type="PANTHER" id="PTHR10334">
    <property type="entry name" value="CYSTEINE-RICH SECRETORY PROTEIN-RELATED"/>
    <property type="match status" value="1"/>
</dbReference>
<dbReference type="PROSITE" id="PS01010">
    <property type="entry name" value="CRISP_2"/>
    <property type="match status" value="1"/>
</dbReference>
<feature type="signal peptide" evidence="1">
    <location>
        <begin position="1"/>
        <end position="26"/>
    </location>
</feature>
<keyword evidence="4" id="KW-1185">Reference proteome</keyword>
<dbReference type="GO" id="GO:0005576">
    <property type="term" value="C:extracellular region"/>
    <property type="evidence" value="ECO:0007669"/>
    <property type="project" value="InterPro"/>
</dbReference>
<reference evidence="3 4" key="1">
    <citation type="submission" date="2016-10" db="EMBL/GenBank/DDBJ databases">
        <authorList>
            <person name="Varghese N."/>
            <person name="Submissions S."/>
        </authorList>
    </citation>
    <scope>NUCLEOTIDE SEQUENCE [LARGE SCALE GENOMIC DNA]</scope>
    <source>
        <strain evidence="3 4">S7-754</strain>
    </source>
</reference>
<feature type="chain" id="PRO_5009241670" evidence="1">
    <location>
        <begin position="27"/>
        <end position="192"/>
    </location>
</feature>
<dbReference type="SMART" id="SM00198">
    <property type="entry name" value="SCP"/>
    <property type="match status" value="1"/>
</dbReference>
<evidence type="ECO:0000313" key="3">
    <source>
        <dbReference type="EMBL" id="SDF38518.1"/>
    </source>
</evidence>
<evidence type="ECO:0000256" key="1">
    <source>
        <dbReference type="SAM" id="SignalP"/>
    </source>
</evidence>
<accession>A0A1G7KMN7</accession>
<protein>
    <submittedName>
        <fullName evidence="3">Cysteine-rich secretory protein family protein</fullName>
    </submittedName>
</protein>
<dbReference type="Proteomes" id="UP000323502">
    <property type="component" value="Unassembled WGS sequence"/>
</dbReference>
<organism evidence="3 4">
    <name type="scientific">Sphingomonas carotinifaciens</name>
    <dbReference type="NCBI Taxonomy" id="1166323"/>
    <lineage>
        <taxon>Bacteria</taxon>
        <taxon>Pseudomonadati</taxon>
        <taxon>Pseudomonadota</taxon>
        <taxon>Alphaproteobacteria</taxon>
        <taxon>Sphingomonadales</taxon>
        <taxon>Sphingomonadaceae</taxon>
        <taxon>Sphingomonas</taxon>
    </lineage>
</organism>
<dbReference type="PRINTS" id="PR00837">
    <property type="entry name" value="V5TPXLIKE"/>
</dbReference>
<dbReference type="InterPro" id="IPR002413">
    <property type="entry name" value="V5_allergen-like"/>
</dbReference>
<dbReference type="PROSITE" id="PS51257">
    <property type="entry name" value="PROKAR_LIPOPROTEIN"/>
    <property type="match status" value="1"/>
</dbReference>
<dbReference type="InterPro" id="IPR014044">
    <property type="entry name" value="CAP_dom"/>
</dbReference>
<dbReference type="InterPro" id="IPR035940">
    <property type="entry name" value="CAP_sf"/>
</dbReference>
<dbReference type="InterPro" id="IPR001283">
    <property type="entry name" value="CRISP-related"/>
</dbReference>
<name>A0A1G7KMN7_9SPHN</name>
<dbReference type="Gene3D" id="3.40.33.10">
    <property type="entry name" value="CAP"/>
    <property type="match status" value="1"/>
</dbReference>
<dbReference type="InterPro" id="IPR018244">
    <property type="entry name" value="Allrgn_V5/Tpx1_CS"/>
</dbReference>
<proteinExistence type="predicted"/>
<dbReference type="Pfam" id="PF00188">
    <property type="entry name" value="CAP"/>
    <property type="match status" value="1"/>
</dbReference>
<dbReference type="SUPFAM" id="SSF55797">
    <property type="entry name" value="PR-1-like"/>
    <property type="match status" value="1"/>
</dbReference>
<gene>
    <name evidence="3" type="ORF">SAMN05216557_103183</name>
</gene>
<evidence type="ECO:0000313" key="4">
    <source>
        <dbReference type="Proteomes" id="UP000323502"/>
    </source>
</evidence>
<keyword evidence="1" id="KW-0732">Signal</keyword>
<dbReference type="EMBL" id="FNBI01000003">
    <property type="protein sequence ID" value="SDF38518.1"/>
    <property type="molecule type" value="Genomic_DNA"/>
</dbReference>
<dbReference type="PRINTS" id="PR00838">
    <property type="entry name" value="V5ALLERGEN"/>
</dbReference>